<dbReference type="EMBL" id="RQJO01000007">
    <property type="protein sequence ID" value="RRB07220.1"/>
    <property type="molecule type" value="Genomic_DNA"/>
</dbReference>
<dbReference type="SMART" id="SM00369">
    <property type="entry name" value="LRR_TYP"/>
    <property type="match status" value="6"/>
</dbReference>
<feature type="chain" id="PRO_5018260063" evidence="3">
    <location>
        <begin position="20"/>
        <end position="487"/>
    </location>
</feature>
<dbReference type="InterPro" id="IPR050216">
    <property type="entry name" value="LRR_domain-containing"/>
</dbReference>
<dbReference type="Pfam" id="PF23598">
    <property type="entry name" value="LRR_14"/>
    <property type="match status" value="1"/>
</dbReference>
<reference evidence="5 6" key="1">
    <citation type="submission" date="2018-11" db="EMBL/GenBank/DDBJ databases">
        <authorList>
            <person name="Zhou Z."/>
            <person name="Wang G."/>
        </authorList>
    </citation>
    <scope>NUCLEOTIDE SEQUENCE [LARGE SCALE GENOMIC DNA]</scope>
    <source>
        <strain evidence="5 6">KCTC52004</strain>
    </source>
</reference>
<evidence type="ECO:0000259" key="4">
    <source>
        <dbReference type="Pfam" id="PF23598"/>
    </source>
</evidence>
<keyword evidence="2" id="KW-0677">Repeat</keyword>
<dbReference type="PRINTS" id="PR00019">
    <property type="entry name" value="LEURICHRPT"/>
</dbReference>
<dbReference type="PANTHER" id="PTHR48051">
    <property type="match status" value="1"/>
</dbReference>
<keyword evidence="1" id="KW-0433">Leucine-rich repeat</keyword>
<dbReference type="SUPFAM" id="SSF52058">
    <property type="entry name" value="L domain-like"/>
    <property type="match status" value="1"/>
</dbReference>
<dbReference type="Proteomes" id="UP000271925">
    <property type="component" value="Unassembled WGS sequence"/>
</dbReference>
<evidence type="ECO:0000256" key="2">
    <source>
        <dbReference type="ARBA" id="ARBA00022737"/>
    </source>
</evidence>
<evidence type="ECO:0000313" key="5">
    <source>
        <dbReference type="EMBL" id="RRB07220.1"/>
    </source>
</evidence>
<dbReference type="InterPro" id="IPR001611">
    <property type="entry name" value="Leu-rich_rpt"/>
</dbReference>
<keyword evidence="3" id="KW-0732">Signal</keyword>
<protein>
    <submittedName>
        <fullName evidence="5">Leucine-rich repeat domain-containing protein</fullName>
    </submittedName>
</protein>
<evidence type="ECO:0000313" key="6">
    <source>
        <dbReference type="Proteomes" id="UP000271925"/>
    </source>
</evidence>
<feature type="domain" description="Disease resistance R13L4/SHOC-2-like LRR" evidence="4">
    <location>
        <begin position="308"/>
        <end position="391"/>
    </location>
</feature>
<organism evidence="5 6">
    <name type="scientific">Larkinella rosea</name>
    <dbReference type="NCBI Taxonomy" id="2025312"/>
    <lineage>
        <taxon>Bacteria</taxon>
        <taxon>Pseudomonadati</taxon>
        <taxon>Bacteroidota</taxon>
        <taxon>Cytophagia</taxon>
        <taxon>Cytophagales</taxon>
        <taxon>Spirosomataceae</taxon>
        <taxon>Larkinella</taxon>
    </lineage>
</organism>
<dbReference type="InterPro" id="IPR055414">
    <property type="entry name" value="LRR_R13L4/SHOC2-like"/>
</dbReference>
<proteinExistence type="predicted"/>
<evidence type="ECO:0000256" key="1">
    <source>
        <dbReference type="ARBA" id="ARBA00022614"/>
    </source>
</evidence>
<feature type="signal peptide" evidence="3">
    <location>
        <begin position="1"/>
        <end position="19"/>
    </location>
</feature>
<dbReference type="SMART" id="SM00364">
    <property type="entry name" value="LRR_BAC"/>
    <property type="match status" value="5"/>
</dbReference>
<evidence type="ECO:0000256" key="3">
    <source>
        <dbReference type="SAM" id="SignalP"/>
    </source>
</evidence>
<accession>A0A3P1C1C1</accession>
<dbReference type="GO" id="GO:0005737">
    <property type="term" value="C:cytoplasm"/>
    <property type="evidence" value="ECO:0007669"/>
    <property type="project" value="TreeGrafter"/>
</dbReference>
<dbReference type="Gene3D" id="3.80.10.10">
    <property type="entry name" value="Ribonuclease Inhibitor"/>
    <property type="match status" value="2"/>
</dbReference>
<dbReference type="PANTHER" id="PTHR48051:SF1">
    <property type="entry name" value="RAS SUPPRESSOR PROTEIN 1"/>
    <property type="match status" value="1"/>
</dbReference>
<dbReference type="InterPro" id="IPR032675">
    <property type="entry name" value="LRR_dom_sf"/>
</dbReference>
<gene>
    <name evidence="5" type="ORF">EHT25_05420</name>
</gene>
<dbReference type="Pfam" id="PF13855">
    <property type="entry name" value="LRR_8"/>
    <property type="match status" value="2"/>
</dbReference>
<keyword evidence="6" id="KW-1185">Reference proteome</keyword>
<dbReference type="RefSeq" id="WP_124871778.1">
    <property type="nucleotide sequence ID" value="NZ_RQJO01000007.1"/>
</dbReference>
<sequence length="487" mass="55836">MTKYLFFIALLLLSGKICAQTVCLTEAQHSAMAKKLAKEYTLVDQIVDPGFRTRKPGFRTEDDMEPGEKKRLELNNQFGRDINQALKQANILQDTTCYLMVSLYANPDGSVNRVYYRFGFDITRLRSDSMAIARLKNRVDPVLCQWFSTYHFPIAGDKPYLFSSSLAIGKLPSKRKLRRGPGILTTIAEAEKTARPDTVRHLVLNTLELTEVPEVIYRFPNLEILDLSTNNISVISEKVFTIPKLSQLNVSGNPLGNEGLQGSRNKHLKILNIQSTKITAIPKSVAKNRRLESLWVGRNDFSGGLTTAPLRRMRRLKDLNLYEAKLNEIPNAIRRLKRLEVLDLYHNNLRVLPERLCKLKRLQQLAISNNKLNELPRNLGRLRKLQVLYTHHNFLGNLPASFQKLYYLRILGISHNVFRTIPDPVMSLPYLEELDLSHNRLTDLPTNLTQLHTLKRLYVRGNPVSEDKTVSSSLIKELENNKTEVYY</sequence>
<name>A0A3P1C1C1_9BACT</name>
<dbReference type="OrthoDB" id="922532at2"/>
<dbReference type="PROSITE" id="PS51450">
    <property type="entry name" value="LRR"/>
    <property type="match status" value="3"/>
</dbReference>
<dbReference type="InterPro" id="IPR003591">
    <property type="entry name" value="Leu-rich_rpt_typical-subtyp"/>
</dbReference>
<comment type="caution">
    <text evidence="5">The sequence shown here is derived from an EMBL/GenBank/DDBJ whole genome shotgun (WGS) entry which is preliminary data.</text>
</comment>
<dbReference type="AlphaFoldDB" id="A0A3P1C1C1"/>